<keyword evidence="2" id="KW-0808">Transferase</keyword>
<dbReference type="SUPFAM" id="SSF81301">
    <property type="entry name" value="Nucleotidyltransferase"/>
    <property type="match status" value="1"/>
</dbReference>
<protein>
    <submittedName>
        <fullName evidence="2">Nucleotidyltransferase domain-containing protein</fullName>
    </submittedName>
</protein>
<dbReference type="OrthoDB" id="559450at2"/>
<reference evidence="2 3" key="1">
    <citation type="submission" date="2016-10" db="EMBL/GenBank/DDBJ databases">
        <authorList>
            <person name="de Groot N.N."/>
        </authorList>
    </citation>
    <scope>NUCLEOTIDE SEQUENCE [LARGE SCALE GENOMIC DNA]</scope>
    <source>
        <strain evidence="2 3">DSM 19981</strain>
    </source>
</reference>
<dbReference type="RefSeq" id="WP_092962026.1">
    <property type="nucleotide sequence ID" value="NZ_FOSQ01000010.1"/>
</dbReference>
<evidence type="ECO:0000313" key="3">
    <source>
        <dbReference type="Proteomes" id="UP000199473"/>
    </source>
</evidence>
<proteinExistence type="predicted"/>
<dbReference type="Pfam" id="PF18765">
    <property type="entry name" value="Polbeta"/>
    <property type="match status" value="1"/>
</dbReference>
<evidence type="ECO:0000313" key="2">
    <source>
        <dbReference type="EMBL" id="SFK91212.1"/>
    </source>
</evidence>
<sequence length="108" mass="11475">MPTIQDIDRAEAAHLAAARTPLIAALTAAAQGKPWHYILFGSLARGTARRGSDADIAIVGAGRDWAEAESAACDACRALRLRGDVMLWEDLADFIQEEAQRDGIPCGA</sequence>
<organism evidence="2 3">
    <name type="scientific">Falsiroseomonas stagni DSM 19981</name>
    <dbReference type="NCBI Taxonomy" id="1123062"/>
    <lineage>
        <taxon>Bacteria</taxon>
        <taxon>Pseudomonadati</taxon>
        <taxon>Pseudomonadota</taxon>
        <taxon>Alphaproteobacteria</taxon>
        <taxon>Acetobacterales</taxon>
        <taxon>Roseomonadaceae</taxon>
        <taxon>Falsiroseomonas</taxon>
    </lineage>
</organism>
<dbReference type="Gene3D" id="3.30.460.10">
    <property type="entry name" value="Beta Polymerase, domain 2"/>
    <property type="match status" value="1"/>
</dbReference>
<dbReference type="InterPro" id="IPR041633">
    <property type="entry name" value="Polbeta"/>
</dbReference>
<dbReference type="Proteomes" id="UP000199473">
    <property type="component" value="Unassembled WGS sequence"/>
</dbReference>
<accession>A0A1I4DCK0</accession>
<evidence type="ECO:0000259" key="1">
    <source>
        <dbReference type="Pfam" id="PF18765"/>
    </source>
</evidence>
<dbReference type="CDD" id="cd05403">
    <property type="entry name" value="NT_KNTase_like"/>
    <property type="match status" value="1"/>
</dbReference>
<feature type="domain" description="Polymerase beta nucleotidyltransferase" evidence="1">
    <location>
        <begin position="37"/>
        <end position="103"/>
    </location>
</feature>
<name>A0A1I4DCK0_9PROT</name>
<dbReference type="AlphaFoldDB" id="A0A1I4DCK0"/>
<gene>
    <name evidence="2" type="ORF">SAMN02745775_110138</name>
</gene>
<keyword evidence="3" id="KW-1185">Reference proteome</keyword>
<dbReference type="STRING" id="1123062.SAMN02745775_110138"/>
<dbReference type="InterPro" id="IPR043519">
    <property type="entry name" value="NT_sf"/>
</dbReference>
<dbReference type="EMBL" id="FOSQ01000010">
    <property type="protein sequence ID" value="SFK91212.1"/>
    <property type="molecule type" value="Genomic_DNA"/>
</dbReference>
<dbReference type="GO" id="GO:0016740">
    <property type="term" value="F:transferase activity"/>
    <property type="evidence" value="ECO:0007669"/>
    <property type="project" value="UniProtKB-KW"/>
</dbReference>